<dbReference type="Proteomes" id="UP000027920">
    <property type="component" value="Unassembled WGS sequence"/>
</dbReference>
<gene>
    <name evidence="2" type="ORF">A1O9_11137</name>
</gene>
<dbReference type="VEuPathDB" id="FungiDB:A1O9_11137"/>
<dbReference type="Pfam" id="PF12937">
    <property type="entry name" value="F-box-like"/>
    <property type="match status" value="1"/>
</dbReference>
<dbReference type="AlphaFoldDB" id="A0A072PAX6"/>
<dbReference type="RefSeq" id="XP_013255310.1">
    <property type="nucleotide sequence ID" value="XM_013399856.1"/>
</dbReference>
<feature type="domain" description="F-box" evidence="1">
    <location>
        <begin position="16"/>
        <end position="47"/>
    </location>
</feature>
<evidence type="ECO:0000313" key="2">
    <source>
        <dbReference type="EMBL" id="KEF52720.1"/>
    </source>
</evidence>
<dbReference type="GeneID" id="25286037"/>
<name>A0A072PAX6_9EURO</name>
<accession>A0A072PAX6</accession>
<sequence>PSTTVDPEAVALPGLARLPPELLLQIIRYLPVESAAAVALISKYHYLALKQYVLLGLSDIAGKRRFLRLFEVDLAEYIACHCCSILYRWKACAPRYECPRRYRRGMYRIHTLGLKYCPQHYPRELPLETVAAFLRGYERGPAYGPQLQELHHKCDAALPWHHWTPDVSRDTAARVVHGKLLLRTSYSLQVSL</sequence>
<proteinExistence type="predicted"/>
<evidence type="ECO:0000259" key="1">
    <source>
        <dbReference type="Pfam" id="PF12937"/>
    </source>
</evidence>
<dbReference type="STRING" id="1182545.A0A072PAX6"/>
<feature type="non-terminal residue" evidence="2">
    <location>
        <position position="192"/>
    </location>
</feature>
<dbReference type="SUPFAM" id="SSF81383">
    <property type="entry name" value="F-box domain"/>
    <property type="match status" value="1"/>
</dbReference>
<dbReference type="InterPro" id="IPR001810">
    <property type="entry name" value="F-box_dom"/>
</dbReference>
<keyword evidence="3" id="KW-1185">Reference proteome</keyword>
<reference evidence="2 3" key="1">
    <citation type="submission" date="2013-03" db="EMBL/GenBank/DDBJ databases">
        <title>The Genome Sequence of Exophiala aquamarina CBS 119918.</title>
        <authorList>
            <consortium name="The Broad Institute Genomics Platform"/>
            <person name="Cuomo C."/>
            <person name="de Hoog S."/>
            <person name="Gorbushina A."/>
            <person name="Walker B."/>
            <person name="Young S.K."/>
            <person name="Zeng Q."/>
            <person name="Gargeya S."/>
            <person name="Fitzgerald M."/>
            <person name="Haas B."/>
            <person name="Abouelleil A."/>
            <person name="Allen A.W."/>
            <person name="Alvarado L."/>
            <person name="Arachchi H.M."/>
            <person name="Berlin A.M."/>
            <person name="Chapman S.B."/>
            <person name="Gainer-Dewar J."/>
            <person name="Goldberg J."/>
            <person name="Griggs A."/>
            <person name="Gujja S."/>
            <person name="Hansen M."/>
            <person name="Howarth C."/>
            <person name="Imamovic A."/>
            <person name="Ireland A."/>
            <person name="Larimer J."/>
            <person name="McCowan C."/>
            <person name="Murphy C."/>
            <person name="Pearson M."/>
            <person name="Poon T.W."/>
            <person name="Priest M."/>
            <person name="Roberts A."/>
            <person name="Saif S."/>
            <person name="Shea T."/>
            <person name="Sisk P."/>
            <person name="Sykes S."/>
            <person name="Wortman J."/>
            <person name="Nusbaum C."/>
            <person name="Birren B."/>
        </authorList>
    </citation>
    <scope>NUCLEOTIDE SEQUENCE [LARGE SCALE GENOMIC DNA]</scope>
    <source>
        <strain evidence="2 3">CBS 119918</strain>
    </source>
</reference>
<organism evidence="2 3">
    <name type="scientific">Exophiala aquamarina CBS 119918</name>
    <dbReference type="NCBI Taxonomy" id="1182545"/>
    <lineage>
        <taxon>Eukaryota</taxon>
        <taxon>Fungi</taxon>
        <taxon>Dikarya</taxon>
        <taxon>Ascomycota</taxon>
        <taxon>Pezizomycotina</taxon>
        <taxon>Eurotiomycetes</taxon>
        <taxon>Chaetothyriomycetidae</taxon>
        <taxon>Chaetothyriales</taxon>
        <taxon>Herpotrichiellaceae</taxon>
        <taxon>Exophiala</taxon>
    </lineage>
</organism>
<dbReference type="OrthoDB" id="4141047at2759"/>
<dbReference type="EMBL" id="AMGV01000016">
    <property type="protein sequence ID" value="KEF52720.1"/>
    <property type="molecule type" value="Genomic_DNA"/>
</dbReference>
<dbReference type="HOGENOM" id="CLU_1418264_0_0_1"/>
<comment type="caution">
    <text evidence="2">The sequence shown here is derived from an EMBL/GenBank/DDBJ whole genome shotgun (WGS) entry which is preliminary data.</text>
</comment>
<dbReference type="InterPro" id="IPR036047">
    <property type="entry name" value="F-box-like_dom_sf"/>
</dbReference>
<feature type="non-terminal residue" evidence="2">
    <location>
        <position position="1"/>
    </location>
</feature>
<evidence type="ECO:0000313" key="3">
    <source>
        <dbReference type="Proteomes" id="UP000027920"/>
    </source>
</evidence>
<protein>
    <recommendedName>
        <fullName evidence="1">F-box domain-containing protein</fullName>
    </recommendedName>
</protein>